<dbReference type="Gene3D" id="3.40.190.10">
    <property type="entry name" value="Periplasmic binding protein-like II"/>
    <property type="match status" value="2"/>
</dbReference>
<dbReference type="KEGG" id="pvw:HU752_014400"/>
<dbReference type="PANTHER" id="PTHR30537:SF26">
    <property type="entry name" value="GLYCINE CLEAVAGE SYSTEM TRANSCRIPTIONAL ACTIVATOR"/>
    <property type="match status" value="1"/>
</dbReference>
<protein>
    <submittedName>
        <fullName evidence="6">LysR family transcriptional regulator</fullName>
    </submittedName>
</protein>
<evidence type="ECO:0000259" key="5">
    <source>
        <dbReference type="PROSITE" id="PS50931"/>
    </source>
</evidence>
<dbReference type="AlphaFoldDB" id="A0A9E6PQY4"/>
<organism evidence="6 7">
    <name type="scientific">Pseudomonas vanderleydeniana</name>
    <dbReference type="NCBI Taxonomy" id="2745495"/>
    <lineage>
        <taxon>Bacteria</taxon>
        <taxon>Pseudomonadati</taxon>
        <taxon>Pseudomonadota</taxon>
        <taxon>Gammaproteobacteria</taxon>
        <taxon>Pseudomonadales</taxon>
        <taxon>Pseudomonadaceae</taxon>
        <taxon>Pseudomonas</taxon>
    </lineage>
</organism>
<dbReference type="GO" id="GO:0003700">
    <property type="term" value="F:DNA-binding transcription factor activity"/>
    <property type="evidence" value="ECO:0007669"/>
    <property type="project" value="InterPro"/>
</dbReference>
<dbReference type="InterPro" id="IPR000847">
    <property type="entry name" value="LysR_HTH_N"/>
</dbReference>
<evidence type="ECO:0000313" key="7">
    <source>
        <dbReference type="Proteomes" id="UP000634530"/>
    </source>
</evidence>
<dbReference type="Proteomes" id="UP000634530">
    <property type="component" value="Chromosome"/>
</dbReference>
<reference evidence="6 7" key="2">
    <citation type="journal article" date="2021" name="Microorganisms">
        <title>The Ever-Expanding Pseudomonas Genus: Description of 43 New Species and Partition of the Pseudomonas putida Group.</title>
        <authorList>
            <person name="Girard L."/>
            <person name="Lood C."/>
            <person name="Hofte M."/>
            <person name="Vandamme P."/>
            <person name="Rokni-Zadeh H."/>
            <person name="van Noort V."/>
            <person name="Lavigne R."/>
            <person name="De Mot R."/>
        </authorList>
    </citation>
    <scope>NUCLEOTIDE SEQUENCE [LARGE SCALE GENOMIC DNA]</scope>
    <source>
        <strain evidence="6 7">RW8P3</strain>
    </source>
</reference>
<evidence type="ECO:0000256" key="3">
    <source>
        <dbReference type="ARBA" id="ARBA00023125"/>
    </source>
</evidence>
<dbReference type="GO" id="GO:0006351">
    <property type="term" value="P:DNA-templated transcription"/>
    <property type="evidence" value="ECO:0007669"/>
    <property type="project" value="TreeGrafter"/>
</dbReference>
<evidence type="ECO:0000256" key="4">
    <source>
        <dbReference type="ARBA" id="ARBA00023163"/>
    </source>
</evidence>
<gene>
    <name evidence="6" type="ORF">HU752_014400</name>
</gene>
<dbReference type="Pfam" id="PF03466">
    <property type="entry name" value="LysR_substrate"/>
    <property type="match status" value="1"/>
</dbReference>
<name>A0A9E6PQY4_9PSED</name>
<dbReference type="PROSITE" id="PS50931">
    <property type="entry name" value="HTH_LYSR"/>
    <property type="match status" value="1"/>
</dbReference>
<dbReference type="Gene3D" id="1.10.10.10">
    <property type="entry name" value="Winged helix-like DNA-binding domain superfamily/Winged helix DNA-binding domain"/>
    <property type="match status" value="1"/>
</dbReference>
<dbReference type="EMBL" id="CP077093">
    <property type="protein sequence ID" value="QXI31054.1"/>
    <property type="molecule type" value="Genomic_DNA"/>
</dbReference>
<dbReference type="InterPro" id="IPR036390">
    <property type="entry name" value="WH_DNA-bd_sf"/>
</dbReference>
<comment type="similarity">
    <text evidence="1">Belongs to the LysR transcriptional regulatory family.</text>
</comment>
<keyword evidence="3" id="KW-0238">DNA-binding</keyword>
<keyword evidence="4" id="KW-0804">Transcription</keyword>
<dbReference type="GO" id="GO:0043565">
    <property type="term" value="F:sequence-specific DNA binding"/>
    <property type="evidence" value="ECO:0007669"/>
    <property type="project" value="TreeGrafter"/>
</dbReference>
<sequence length="292" mass="32623">MTRRLPSTSALLALEAAARHQSFAKAAQELSLSEGAISRQIAKLEDFLGVRLFHRVGNRVELSAPGASYATRMRTALADIERHTRQLMSDTQGTSTLEIGVIPTLASRWLIPRLARFRERHPDIEVNLRERTQPFSLEESGLHAAINYEHPIWQPMKVQPLFEEPVVAVCHPRLADSAARDMPLLHKHESPYGWSRYAQLAELDLPNGSTGPTYDRYALLIEAAKAGIGMALVPRRYVEQELSDGRLSAPWPTFAQLSERYVLVTRATAEPSRALAQFAHWLLDEAASHPPA</sequence>
<evidence type="ECO:0000313" key="6">
    <source>
        <dbReference type="EMBL" id="QXI31054.1"/>
    </source>
</evidence>
<accession>A0A9E6PQY4</accession>
<dbReference type="SUPFAM" id="SSF53850">
    <property type="entry name" value="Periplasmic binding protein-like II"/>
    <property type="match status" value="1"/>
</dbReference>
<feature type="domain" description="HTH lysR-type" evidence="5">
    <location>
        <begin position="6"/>
        <end position="63"/>
    </location>
</feature>
<dbReference type="Pfam" id="PF00126">
    <property type="entry name" value="HTH_1"/>
    <property type="match status" value="1"/>
</dbReference>
<evidence type="ECO:0000256" key="2">
    <source>
        <dbReference type="ARBA" id="ARBA00023015"/>
    </source>
</evidence>
<keyword evidence="2" id="KW-0805">Transcription regulation</keyword>
<dbReference type="PRINTS" id="PR00039">
    <property type="entry name" value="HTHLYSR"/>
</dbReference>
<reference evidence="6 7" key="1">
    <citation type="journal article" date="2020" name="Microorganisms">
        <title>Reliable Identification of Environmental Pseudomonas Isolates Using the rpoD Gene.</title>
        <authorList>
            <consortium name="The Broad Institute Genome Sequencing Platform"/>
            <person name="Girard L."/>
            <person name="Lood C."/>
            <person name="Rokni-Zadeh H."/>
            <person name="van Noort V."/>
            <person name="Lavigne R."/>
            <person name="De Mot R."/>
        </authorList>
    </citation>
    <scope>NUCLEOTIDE SEQUENCE [LARGE SCALE GENOMIC DNA]</scope>
    <source>
        <strain evidence="6 7">RW8P3</strain>
    </source>
</reference>
<dbReference type="InterPro" id="IPR005119">
    <property type="entry name" value="LysR_subst-bd"/>
</dbReference>
<evidence type="ECO:0000256" key="1">
    <source>
        <dbReference type="ARBA" id="ARBA00009437"/>
    </source>
</evidence>
<dbReference type="PANTHER" id="PTHR30537">
    <property type="entry name" value="HTH-TYPE TRANSCRIPTIONAL REGULATOR"/>
    <property type="match status" value="1"/>
</dbReference>
<proteinExistence type="inferred from homology"/>
<dbReference type="SUPFAM" id="SSF46785">
    <property type="entry name" value="Winged helix' DNA-binding domain"/>
    <property type="match status" value="1"/>
</dbReference>
<dbReference type="RefSeq" id="WP_186688520.1">
    <property type="nucleotide sequence ID" value="NZ_CP077093.1"/>
</dbReference>
<dbReference type="InterPro" id="IPR036388">
    <property type="entry name" value="WH-like_DNA-bd_sf"/>
</dbReference>
<dbReference type="InterPro" id="IPR058163">
    <property type="entry name" value="LysR-type_TF_proteobact-type"/>
</dbReference>
<keyword evidence="7" id="KW-1185">Reference proteome</keyword>